<name>A0ABP7ZJ39_9MICO</name>
<evidence type="ECO:0000313" key="2">
    <source>
        <dbReference type="Proteomes" id="UP001415169"/>
    </source>
</evidence>
<protein>
    <submittedName>
        <fullName evidence="1">Uncharacterized protein</fullName>
    </submittedName>
</protein>
<reference evidence="1" key="2">
    <citation type="submission" date="2023-12" db="EMBL/GenBank/DDBJ databases">
        <authorList>
            <person name="Sun Q."/>
            <person name="Inoue M."/>
        </authorList>
    </citation>
    <scope>NUCLEOTIDE SEQUENCE</scope>
    <source>
        <strain evidence="1">JCM 17590</strain>
    </source>
</reference>
<organism evidence="1 2">
    <name type="scientific">Gryllotalpicola daejeonensis</name>
    <dbReference type="NCBI Taxonomy" id="993087"/>
    <lineage>
        <taxon>Bacteria</taxon>
        <taxon>Bacillati</taxon>
        <taxon>Actinomycetota</taxon>
        <taxon>Actinomycetes</taxon>
        <taxon>Micrococcales</taxon>
        <taxon>Microbacteriaceae</taxon>
        <taxon>Gryllotalpicola</taxon>
    </lineage>
</organism>
<dbReference type="Proteomes" id="UP001415169">
    <property type="component" value="Unassembled WGS sequence"/>
</dbReference>
<accession>A0ABP7ZJ39</accession>
<comment type="caution">
    <text evidence="1">The sequence shown here is derived from an EMBL/GenBank/DDBJ whole genome shotgun (WGS) entry which is preliminary data.</text>
</comment>
<keyword evidence="2" id="KW-1185">Reference proteome</keyword>
<proteinExistence type="predicted"/>
<dbReference type="EMBL" id="BAABBV010000001">
    <property type="protein sequence ID" value="GAA4159652.1"/>
    <property type="molecule type" value="Genomic_DNA"/>
</dbReference>
<evidence type="ECO:0000313" key="1">
    <source>
        <dbReference type="EMBL" id="GAA4159652.1"/>
    </source>
</evidence>
<reference evidence="1" key="1">
    <citation type="journal article" date="2014" name="Int. J. Syst. Evol. Microbiol.">
        <title>Complete genome of a new Firmicutes species belonging to the dominant human colonic microbiota ('Ruminococcus bicirculans') reveals two chromosomes and a selective capacity to utilize plant glucans.</title>
        <authorList>
            <consortium name="NISC Comparative Sequencing Program"/>
            <person name="Wegmann U."/>
            <person name="Louis P."/>
            <person name="Goesmann A."/>
            <person name="Henrissat B."/>
            <person name="Duncan S.H."/>
            <person name="Flint H.J."/>
        </authorList>
    </citation>
    <scope>NUCLEOTIDE SEQUENCE</scope>
    <source>
        <strain evidence="1">JCM 17590</strain>
    </source>
</reference>
<gene>
    <name evidence="1" type="ORF">GCM10022286_14410</name>
</gene>
<sequence>MGVNWLDRYFPKSPKITGPAVGIGMLVAVVSDSEQTDASEDDPIGVVIAPGNNEIAAYPGLQRPPSWTVAFERPSYTADGRGPFEQATFPEHRLRVIDPNPSLGA</sequence>